<dbReference type="EMBL" id="JABRWM010000006">
    <property type="protein sequence ID" value="NRF21571.1"/>
    <property type="molecule type" value="Genomic_DNA"/>
</dbReference>
<dbReference type="AlphaFoldDB" id="A0AA44EMK3"/>
<feature type="region of interest" description="Disordered" evidence="2">
    <location>
        <begin position="626"/>
        <end position="647"/>
    </location>
</feature>
<evidence type="ECO:0000256" key="1">
    <source>
        <dbReference type="ARBA" id="ARBA00022612"/>
    </source>
</evidence>
<keyword evidence="5" id="KW-1185">Reference proteome</keyword>
<name>A0AA44EMK3_9HYPH</name>
<sequence>MANRKIKAELEIDGKDSTSSAFRSVATRMGQMERQMSRFNKTASDFDRKVASINRHSAGMQRAAEGVNKAGAMLRTGIAGYGAYEIGRAVAGTVKDFAALERQMTRIGITADASSEQTKEAFAQAQKVAKDLNYDSVQPAVEAIDTLVASGKSLDEAMGFLPSVLATAQATGAATQDIANTGLKAADALKIETKNMQRAFDIMVTGGKAGQFELKDMAQYIPGLANSFASLGYEGEGGLKKLVAILQTIREDTGDASSAATQAQNIFGKMYSEETAKNFKDLGIDLGREMDAAKKNGEDAVSAFVRLSQKAIKGDLSKLPKIFRDQEFRLGMQSLITSGDSLKRFIETMNSAQVNGTVFRDMNRIVSDTQASIDRMSKSWEELKTSLGESIAPAVTPIMDGGVKQLDRYNARQRGMEKRGWGWFRRNLGVISEQEEMDLAYEGGYRDEKFLGAYWASRYGAGKDDPRRPRASTGRQGRAVVIGDFPGGGHGYTNQSLPAGSAPVPMPRPREMPSAPSAVSDLQRQYREYGQGRVAGQKISTEVANMDVFRGVRERLEQSGDNINQAARSISENGQEAGNAIRGAGDSLVSGLLGAVRELNAVASKLQNIKVNATVIGAQAGRTPVNADTGRTFPPEISKPGGGGGAW</sequence>
<dbReference type="PANTHER" id="PTHR37813">
    <property type="entry name" value="FELS-2 PROPHAGE PROTEIN"/>
    <property type="match status" value="1"/>
</dbReference>
<reference evidence="4" key="1">
    <citation type="submission" date="2019-07" db="EMBL/GenBank/DDBJ databases">
        <title>FDA dAtabase for Regulatory Grade micrObial Sequences (FDA-ARGOS): Supporting development and validation of Infectious Disease Dx tests.</title>
        <authorList>
            <person name="Bachman M."/>
            <person name="Young C."/>
            <person name="Tallon L."/>
            <person name="Sadzewicz L."/>
            <person name="Vavikolanu K."/>
            <person name="Mehta A."/>
            <person name="Aluvathingal J."/>
            <person name="Nadendla S."/>
            <person name="Nandy P."/>
            <person name="Geyer C."/>
            <person name="Yan Y."/>
            <person name="Sichtig H."/>
        </authorList>
    </citation>
    <scope>NUCLEOTIDE SEQUENCE</scope>
    <source>
        <strain evidence="4">FDAARGOS_618</strain>
    </source>
</reference>
<protein>
    <submittedName>
        <fullName evidence="4">Phage tail tape measure protein</fullName>
    </submittedName>
</protein>
<comment type="caution">
    <text evidence="4">The sequence shown here is derived from an EMBL/GenBank/DDBJ whole genome shotgun (WGS) entry which is preliminary data.</text>
</comment>
<organism evidence="4 5">
    <name type="scientific">Agrobacterium pusense</name>
    <dbReference type="NCBI Taxonomy" id="648995"/>
    <lineage>
        <taxon>Bacteria</taxon>
        <taxon>Pseudomonadati</taxon>
        <taxon>Pseudomonadota</taxon>
        <taxon>Alphaproteobacteria</taxon>
        <taxon>Hyphomicrobiales</taxon>
        <taxon>Rhizobiaceae</taxon>
        <taxon>Rhizobium/Agrobacterium group</taxon>
        <taxon>Agrobacterium</taxon>
    </lineage>
</organism>
<dbReference type="RefSeq" id="WP_172874056.1">
    <property type="nucleotide sequence ID" value="NZ_JABRWL010000006.1"/>
</dbReference>
<feature type="region of interest" description="Disordered" evidence="2">
    <location>
        <begin position="487"/>
        <end position="516"/>
    </location>
</feature>
<gene>
    <name evidence="4" type="ORF">FOB26_21160</name>
</gene>
<dbReference type="NCBIfam" id="TIGR01760">
    <property type="entry name" value="tape_meas_TP901"/>
    <property type="match status" value="1"/>
</dbReference>
<proteinExistence type="predicted"/>
<evidence type="ECO:0000256" key="2">
    <source>
        <dbReference type="SAM" id="MobiDB-lite"/>
    </source>
</evidence>
<evidence type="ECO:0000313" key="5">
    <source>
        <dbReference type="Proteomes" id="UP001155820"/>
    </source>
</evidence>
<evidence type="ECO:0000313" key="4">
    <source>
        <dbReference type="EMBL" id="NRF21571.1"/>
    </source>
</evidence>
<dbReference type="InterPro" id="IPR010090">
    <property type="entry name" value="Phage_tape_meas"/>
</dbReference>
<accession>A0AA44EMK3</accession>
<evidence type="ECO:0000259" key="3">
    <source>
        <dbReference type="Pfam" id="PF10145"/>
    </source>
</evidence>
<feature type="domain" description="Phage tail tape measure protein" evidence="3">
    <location>
        <begin position="124"/>
        <end position="311"/>
    </location>
</feature>
<dbReference type="PANTHER" id="PTHR37813:SF1">
    <property type="entry name" value="FELS-2 PROPHAGE PROTEIN"/>
    <property type="match status" value="1"/>
</dbReference>
<dbReference type="Proteomes" id="UP001155820">
    <property type="component" value="Unassembled WGS sequence"/>
</dbReference>
<keyword evidence="1" id="KW-1188">Viral release from host cell</keyword>
<dbReference type="Pfam" id="PF10145">
    <property type="entry name" value="PhageMin_Tail"/>
    <property type="match status" value="1"/>
</dbReference>